<keyword evidence="3" id="KW-1185">Reference proteome</keyword>
<dbReference type="Gene3D" id="1.10.260.130">
    <property type="match status" value="1"/>
</dbReference>
<accession>A0A1H7YEZ2</accession>
<reference evidence="3" key="1">
    <citation type="submission" date="2016-10" db="EMBL/GenBank/DDBJ databases">
        <authorList>
            <person name="Varghese N."/>
            <person name="Submissions S."/>
        </authorList>
    </citation>
    <scope>NUCLEOTIDE SEQUENCE [LARGE SCALE GENOMIC DNA]</scope>
    <source>
        <strain evidence="3">DSM 44675</strain>
    </source>
</reference>
<evidence type="ECO:0000256" key="1">
    <source>
        <dbReference type="SAM" id="Phobius"/>
    </source>
</evidence>
<dbReference type="PANTHER" id="PTHR34853">
    <property type="match status" value="1"/>
</dbReference>
<organism evidence="2 3">
    <name type="scientific">Rhodococcus maanshanensis</name>
    <dbReference type="NCBI Taxonomy" id="183556"/>
    <lineage>
        <taxon>Bacteria</taxon>
        <taxon>Bacillati</taxon>
        <taxon>Actinomycetota</taxon>
        <taxon>Actinomycetes</taxon>
        <taxon>Mycobacteriales</taxon>
        <taxon>Nocardiaceae</taxon>
        <taxon>Rhodococcus</taxon>
    </lineage>
</organism>
<dbReference type="SUPFAM" id="SSF53474">
    <property type="entry name" value="alpha/beta-Hydrolases"/>
    <property type="match status" value="1"/>
</dbReference>
<evidence type="ECO:0000313" key="3">
    <source>
        <dbReference type="Proteomes" id="UP000198677"/>
    </source>
</evidence>
<dbReference type="PANTHER" id="PTHR34853:SF1">
    <property type="entry name" value="LIPASE 5"/>
    <property type="match status" value="1"/>
</dbReference>
<proteinExistence type="predicted"/>
<dbReference type="AlphaFoldDB" id="A0A1H7YEZ2"/>
<gene>
    <name evidence="2" type="ORF">SAMN05444583_13924</name>
</gene>
<protein>
    <submittedName>
        <fullName evidence="2">Secretory lipase</fullName>
    </submittedName>
</protein>
<sequence>MCYRACGFATGVNGHGAESTVDKRVRANGWRGAVVAAAMSVVVAAIAAPIAAAAPADFYTPPADLTESAPGDLIRTEPSELALRVPGTDGAFPADGRRIMYRSTDANGAANAVTGTYLEPQRPWEGPGPRPLVSLAVGTHGQGDQCAPSKLLNQLLTYEGPIGLMTEYEVLGINALLLQGIAVVVTDYDGLGTPGMHTYVNRAAEAHAVLDAARAAKNLPGTSITAAGPVGFWGYSQGGGAAAAAAELAADYAPELQVKGTYAGAPPADLAATLAQIDGSFLTGAIGYAINGLAQAYPEFRPLIAAELNDKGKAMLAATRDYCVVETGARFAFQKTSEYTRSGESLSVVLDRLPLAKELLERQRIGRGTPSGPVLIQSGNHDDVVPFGQAEQLAGAWCGRGATVQFTENPLPSVLPGSVINHGAPLVLGLPEALTYMVDRFHDRPAPSTCSS</sequence>
<dbReference type="Gene3D" id="3.40.50.1820">
    <property type="entry name" value="alpha/beta hydrolase"/>
    <property type="match status" value="1"/>
</dbReference>
<dbReference type="GO" id="GO:0004806">
    <property type="term" value="F:triacylglycerol lipase activity"/>
    <property type="evidence" value="ECO:0007669"/>
    <property type="project" value="InterPro"/>
</dbReference>
<name>A0A1H7YEZ2_9NOCA</name>
<dbReference type="InterPro" id="IPR029058">
    <property type="entry name" value="AB_hydrolase_fold"/>
</dbReference>
<dbReference type="EMBL" id="FOAW01000039">
    <property type="protein sequence ID" value="SEM44690.1"/>
    <property type="molecule type" value="Genomic_DNA"/>
</dbReference>
<dbReference type="GO" id="GO:0016042">
    <property type="term" value="P:lipid catabolic process"/>
    <property type="evidence" value="ECO:0007669"/>
    <property type="project" value="InterPro"/>
</dbReference>
<dbReference type="InterPro" id="IPR005152">
    <property type="entry name" value="Lipase_secreted"/>
</dbReference>
<dbReference type="OrthoDB" id="9798122at2"/>
<dbReference type="Proteomes" id="UP000198677">
    <property type="component" value="Unassembled WGS sequence"/>
</dbReference>
<keyword evidence="1" id="KW-0472">Membrane</keyword>
<keyword evidence="1" id="KW-0812">Transmembrane</keyword>
<dbReference type="Pfam" id="PF03583">
    <property type="entry name" value="LIP"/>
    <property type="match status" value="1"/>
</dbReference>
<evidence type="ECO:0000313" key="2">
    <source>
        <dbReference type="EMBL" id="SEM44690.1"/>
    </source>
</evidence>
<feature type="transmembrane region" description="Helical" evidence="1">
    <location>
        <begin position="33"/>
        <end position="54"/>
    </location>
</feature>
<dbReference type="PIRSF" id="PIRSF029171">
    <property type="entry name" value="Esterase_LipA"/>
    <property type="match status" value="1"/>
</dbReference>
<keyword evidence="1" id="KW-1133">Transmembrane helix</keyword>